<keyword evidence="5 10" id="KW-0997">Cell inner membrane</keyword>
<dbReference type="InterPro" id="IPR003538">
    <property type="entry name" value="TonB"/>
</dbReference>
<evidence type="ECO:0000256" key="3">
    <source>
        <dbReference type="ARBA" id="ARBA00022448"/>
    </source>
</evidence>
<dbReference type="GO" id="GO:0031992">
    <property type="term" value="F:energy transducer activity"/>
    <property type="evidence" value="ECO:0007669"/>
    <property type="project" value="InterPro"/>
</dbReference>
<evidence type="ECO:0000256" key="5">
    <source>
        <dbReference type="ARBA" id="ARBA00022519"/>
    </source>
</evidence>
<dbReference type="AlphaFoldDB" id="A0A6L7HZ55"/>
<keyword evidence="3 10" id="KW-0813">Transport</keyword>
<comment type="similarity">
    <text evidence="2 10">Belongs to the TonB family.</text>
</comment>
<keyword evidence="10" id="KW-0735">Signal-anchor</keyword>
<name>A0A6L7HZ55_9GAMM</name>
<dbReference type="GO" id="GO:0015891">
    <property type="term" value="P:siderophore transport"/>
    <property type="evidence" value="ECO:0007669"/>
    <property type="project" value="InterPro"/>
</dbReference>
<evidence type="ECO:0000256" key="7">
    <source>
        <dbReference type="ARBA" id="ARBA00022927"/>
    </source>
</evidence>
<dbReference type="Proteomes" id="UP000474778">
    <property type="component" value="Unassembled WGS sequence"/>
</dbReference>
<proteinExistence type="inferred from homology"/>
<dbReference type="NCBIfam" id="TIGR01352">
    <property type="entry name" value="tonB_Cterm"/>
    <property type="match status" value="1"/>
</dbReference>
<evidence type="ECO:0000256" key="8">
    <source>
        <dbReference type="ARBA" id="ARBA00022989"/>
    </source>
</evidence>
<dbReference type="PANTHER" id="PTHR33446:SF14">
    <property type="entry name" value="PROTEIN TONB"/>
    <property type="match status" value="1"/>
</dbReference>
<evidence type="ECO:0000259" key="11">
    <source>
        <dbReference type="PROSITE" id="PS52015"/>
    </source>
</evidence>
<dbReference type="PROSITE" id="PS52015">
    <property type="entry name" value="TONB_CTD"/>
    <property type="match status" value="1"/>
</dbReference>
<protein>
    <recommendedName>
        <fullName evidence="10">Protein TonB</fullName>
    </recommendedName>
</protein>
<dbReference type="GO" id="GO:0030288">
    <property type="term" value="C:outer membrane-bounded periplasmic space"/>
    <property type="evidence" value="ECO:0007669"/>
    <property type="project" value="InterPro"/>
</dbReference>
<dbReference type="PRINTS" id="PR01374">
    <property type="entry name" value="TONBPROTEIN"/>
</dbReference>
<dbReference type="GO" id="GO:0055085">
    <property type="term" value="P:transmembrane transport"/>
    <property type="evidence" value="ECO:0007669"/>
    <property type="project" value="InterPro"/>
</dbReference>
<dbReference type="Gene3D" id="3.30.1150.10">
    <property type="match status" value="1"/>
</dbReference>
<evidence type="ECO:0000256" key="1">
    <source>
        <dbReference type="ARBA" id="ARBA00004383"/>
    </source>
</evidence>
<feature type="transmembrane region" description="Helical" evidence="10">
    <location>
        <begin position="12"/>
        <end position="31"/>
    </location>
</feature>
<dbReference type="InterPro" id="IPR006260">
    <property type="entry name" value="TonB/TolA_C"/>
</dbReference>
<dbReference type="PANTHER" id="PTHR33446">
    <property type="entry name" value="PROTEIN TONB-RELATED"/>
    <property type="match status" value="1"/>
</dbReference>
<evidence type="ECO:0000256" key="10">
    <source>
        <dbReference type="RuleBase" id="RU362123"/>
    </source>
</evidence>
<accession>A0A6L7HZ55</accession>
<evidence type="ECO:0000313" key="12">
    <source>
        <dbReference type="EMBL" id="MXR69526.1"/>
    </source>
</evidence>
<evidence type="ECO:0000256" key="9">
    <source>
        <dbReference type="ARBA" id="ARBA00023136"/>
    </source>
</evidence>
<sequence>MKETALFKRTFIAILGGVITLSLFAFMAKLIDNERPTQTYAIATPDLNLSFEPKPPIEKQRETIIEPKQDPVQPPRRVEGFEESETSETGLLPGVIEMPKVVNTIQDSPAVNDTSDVLPIIQVSPQYPVSAAQEGREGYVLLEFDITASGAVENIKVIKANPKRIFNRAAVNALKKWKYKPKMEEGRVTPQTRQQVRLDFKLDQQI</sequence>
<reference evidence="12 13" key="1">
    <citation type="submission" date="2019-12" db="EMBL/GenBank/DDBJ databases">
        <title>Shewanella insulae sp. nov., isolated from a tidal flat.</title>
        <authorList>
            <person name="Yoon J.-H."/>
        </authorList>
    </citation>
    <scope>NUCLEOTIDE SEQUENCE [LARGE SCALE GENOMIC DNA]</scope>
    <source>
        <strain evidence="12 13">JBTF-M18</strain>
    </source>
</reference>
<dbReference type="EMBL" id="WRPA01000011">
    <property type="protein sequence ID" value="MXR69526.1"/>
    <property type="molecule type" value="Genomic_DNA"/>
</dbReference>
<keyword evidence="6 10" id="KW-0812">Transmembrane</keyword>
<keyword evidence="9 10" id="KW-0472">Membrane</keyword>
<evidence type="ECO:0000256" key="6">
    <source>
        <dbReference type="ARBA" id="ARBA00022692"/>
    </source>
</evidence>
<dbReference type="SUPFAM" id="SSF74653">
    <property type="entry name" value="TolA/TonB C-terminal domain"/>
    <property type="match status" value="1"/>
</dbReference>
<comment type="caution">
    <text evidence="12">The sequence shown here is derived from an EMBL/GenBank/DDBJ whole genome shotgun (WGS) entry which is preliminary data.</text>
</comment>
<keyword evidence="7 10" id="KW-0653">Protein transport</keyword>
<organism evidence="12 13">
    <name type="scientific">Shewanella insulae</name>
    <dbReference type="NCBI Taxonomy" id="2681496"/>
    <lineage>
        <taxon>Bacteria</taxon>
        <taxon>Pseudomonadati</taxon>
        <taxon>Pseudomonadota</taxon>
        <taxon>Gammaproteobacteria</taxon>
        <taxon>Alteromonadales</taxon>
        <taxon>Shewanellaceae</taxon>
        <taxon>Shewanella</taxon>
    </lineage>
</organism>
<evidence type="ECO:0000256" key="4">
    <source>
        <dbReference type="ARBA" id="ARBA00022475"/>
    </source>
</evidence>
<feature type="domain" description="TonB C-terminal" evidence="11">
    <location>
        <begin position="112"/>
        <end position="206"/>
    </location>
</feature>
<dbReference type="FunFam" id="3.30.1150.10:FF:000006">
    <property type="entry name" value="Protein TonB"/>
    <property type="match status" value="1"/>
</dbReference>
<dbReference type="InterPro" id="IPR037682">
    <property type="entry name" value="TonB_C"/>
</dbReference>
<gene>
    <name evidence="12" type="ORF">GNT65_12720</name>
</gene>
<dbReference type="InterPro" id="IPR051045">
    <property type="entry name" value="TonB-dependent_transducer"/>
</dbReference>
<dbReference type="GO" id="GO:0015031">
    <property type="term" value="P:protein transport"/>
    <property type="evidence" value="ECO:0007669"/>
    <property type="project" value="UniProtKB-UniRule"/>
</dbReference>
<comment type="function">
    <text evidence="10">Interacts with outer membrane receptor proteins that carry out high-affinity binding and energy dependent uptake into the periplasmic space of specific substrates. It could act to transduce energy from the cytoplasmic membrane to specific energy-requiring processes in the outer membrane, resulting in the release into the periplasm of ligands bound by these outer membrane proteins.</text>
</comment>
<keyword evidence="13" id="KW-1185">Reference proteome</keyword>
<comment type="subcellular location">
    <subcellularLocation>
        <location evidence="1 10">Cell inner membrane</location>
        <topology evidence="1 10">Single-pass membrane protein</topology>
        <orientation evidence="1 10">Periplasmic side</orientation>
    </subcellularLocation>
</comment>
<keyword evidence="8 10" id="KW-1133">Transmembrane helix</keyword>
<keyword evidence="4 10" id="KW-1003">Cell membrane</keyword>
<dbReference type="Pfam" id="PF03544">
    <property type="entry name" value="TonB_C"/>
    <property type="match status" value="1"/>
</dbReference>
<evidence type="ECO:0000313" key="13">
    <source>
        <dbReference type="Proteomes" id="UP000474778"/>
    </source>
</evidence>
<evidence type="ECO:0000256" key="2">
    <source>
        <dbReference type="ARBA" id="ARBA00006555"/>
    </source>
</evidence>
<dbReference type="GO" id="GO:0005886">
    <property type="term" value="C:plasma membrane"/>
    <property type="evidence" value="ECO:0007669"/>
    <property type="project" value="UniProtKB-SubCell"/>
</dbReference>
<dbReference type="RefSeq" id="WP_160796756.1">
    <property type="nucleotide sequence ID" value="NZ_WRPA01000011.1"/>
</dbReference>